<dbReference type="HOGENOM" id="CLU_056713_2_0_5"/>
<dbReference type="Gene3D" id="1.10.443.10">
    <property type="entry name" value="Intergrase catalytic core"/>
    <property type="match status" value="1"/>
</dbReference>
<dbReference type="GO" id="GO:0006310">
    <property type="term" value="P:DNA recombination"/>
    <property type="evidence" value="ECO:0007669"/>
    <property type="project" value="UniProtKB-KW"/>
</dbReference>
<evidence type="ECO:0000313" key="8">
    <source>
        <dbReference type="EMBL" id="BAE51513.1"/>
    </source>
</evidence>
<keyword evidence="2" id="KW-0229">DNA integration</keyword>
<evidence type="ECO:0000259" key="7">
    <source>
        <dbReference type="PROSITE" id="PS51900"/>
    </source>
</evidence>
<evidence type="ECO:0000256" key="4">
    <source>
        <dbReference type="ARBA" id="ARBA00023172"/>
    </source>
</evidence>
<dbReference type="InterPro" id="IPR044068">
    <property type="entry name" value="CB"/>
</dbReference>
<dbReference type="InterPro" id="IPR011010">
    <property type="entry name" value="DNA_brk_join_enz"/>
</dbReference>
<evidence type="ECO:0000256" key="5">
    <source>
        <dbReference type="PROSITE-ProRule" id="PRU01248"/>
    </source>
</evidence>
<dbReference type="GO" id="GO:0015074">
    <property type="term" value="P:DNA integration"/>
    <property type="evidence" value="ECO:0007669"/>
    <property type="project" value="UniProtKB-KW"/>
</dbReference>
<dbReference type="STRING" id="342108.amb2709"/>
<proteinExistence type="inferred from homology"/>
<evidence type="ECO:0000259" key="6">
    <source>
        <dbReference type="PROSITE" id="PS51898"/>
    </source>
</evidence>
<organism evidence="8 9">
    <name type="scientific">Paramagnetospirillum magneticum (strain ATCC 700264 / AMB-1)</name>
    <name type="common">Magnetospirillum magneticum</name>
    <dbReference type="NCBI Taxonomy" id="342108"/>
    <lineage>
        <taxon>Bacteria</taxon>
        <taxon>Pseudomonadati</taxon>
        <taxon>Pseudomonadota</taxon>
        <taxon>Alphaproteobacteria</taxon>
        <taxon>Rhodospirillales</taxon>
        <taxon>Magnetospirillaceae</taxon>
        <taxon>Paramagnetospirillum</taxon>
    </lineage>
</organism>
<dbReference type="InterPro" id="IPR050808">
    <property type="entry name" value="Phage_Integrase"/>
</dbReference>
<dbReference type="PANTHER" id="PTHR30629">
    <property type="entry name" value="PROPHAGE INTEGRASE"/>
    <property type="match status" value="1"/>
</dbReference>
<dbReference type="Gene3D" id="1.10.150.130">
    <property type="match status" value="1"/>
</dbReference>
<dbReference type="InterPro" id="IPR010998">
    <property type="entry name" value="Integrase_recombinase_N"/>
</dbReference>
<name>Q2W3R2_PARM1</name>
<dbReference type="AlphaFoldDB" id="Q2W3R2"/>
<gene>
    <name evidence="8" type="ordered locus">amb2709</name>
</gene>
<keyword evidence="9" id="KW-1185">Reference proteome</keyword>
<evidence type="ECO:0000256" key="1">
    <source>
        <dbReference type="ARBA" id="ARBA00008857"/>
    </source>
</evidence>
<dbReference type="KEGG" id="mag:amb2709"/>
<dbReference type="SUPFAM" id="SSF56349">
    <property type="entry name" value="DNA breaking-rejoining enzymes"/>
    <property type="match status" value="1"/>
</dbReference>
<evidence type="ECO:0000256" key="2">
    <source>
        <dbReference type="ARBA" id="ARBA00022908"/>
    </source>
</evidence>
<reference evidence="8 9" key="1">
    <citation type="journal article" date="2005" name="DNA Res.">
        <title>Complete genome sequence of the facultative anaerobic magnetotactic bacterium Magnetospirillum sp. strain AMB-1.</title>
        <authorList>
            <person name="Matsunaga T."/>
            <person name="Okamura Y."/>
            <person name="Fukuda Y."/>
            <person name="Wahyudi A.T."/>
            <person name="Murase Y."/>
            <person name="Takeyama H."/>
        </authorList>
    </citation>
    <scope>NUCLEOTIDE SEQUENCE [LARGE SCALE GENOMIC DNA]</scope>
    <source>
        <strain evidence="9">ATCC 700264 / AMB-1</strain>
    </source>
</reference>
<accession>Q2W3R2</accession>
<evidence type="ECO:0000256" key="3">
    <source>
        <dbReference type="ARBA" id="ARBA00023125"/>
    </source>
</evidence>
<dbReference type="RefSeq" id="WP_011385089.1">
    <property type="nucleotide sequence ID" value="NC_007626.1"/>
</dbReference>
<dbReference type="PANTHER" id="PTHR30629:SF2">
    <property type="entry name" value="PROPHAGE INTEGRASE INTS-RELATED"/>
    <property type="match status" value="1"/>
</dbReference>
<comment type="similarity">
    <text evidence="1">Belongs to the 'phage' integrase family.</text>
</comment>
<dbReference type="Pfam" id="PF00589">
    <property type="entry name" value="Phage_integrase"/>
    <property type="match status" value="1"/>
</dbReference>
<feature type="domain" description="Tyr recombinase" evidence="6">
    <location>
        <begin position="153"/>
        <end position="324"/>
    </location>
</feature>
<dbReference type="PROSITE" id="PS51898">
    <property type="entry name" value="TYR_RECOMBINASE"/>
    <property type="match status" value="1"/>
</dbReference>
<protein>
    <submittedName>
        <fullName evidence="8">Integrase</fullName>
    </submittedName>
</protein>
<keyword evidence="3 5" id="KW-0238">DNA-binding</keyword>
<feature type="domain" description="Core-binding (CB)" evidence="7">
    <location>
        <begin position="55"/>
        <end position="135"/>
    </location>
</feature>
<dbReference type="EMBL" id="AP007255">
    <property type="protein sequence ID" value="BAE51513.1"/>
    <property type="molecule type" value="Genomic_DNA"/>
</dbReference>
<sequence>MKYVTETKPGHFYYRRNGRYWGRLPGLPGSIEFATEYARLNASFADVGKTPAVPGTFDAMVEAYLASGEYRQNLKQKTKDAYRYDLDILRTRFGKFRVADIEVKHVLKMRDFFADKPGKANTLVRTLRVVFGWGIGRGLMKTNPADLKGVNVKKLKIGAHKPWAPAALAKFRAEGQPHLVLAFELGLATGQRQGDLIRLRWDDISDGVVHVAQEKTGKELWLPVSKHLAGVLARAPRQAVTVLVNSRGTPWIKANPLAQAFGAEITRLGLDGLVFHGLRKTAAVALADVGCSTKQIAAVTGQSDQMVEHYTRGADQKRLAKAAVVKLERSGKGKC</sequence>
<dbReference type="InterPro" id="IPR002104">
    <property type="entry name" value="Integrase_catalytic"/>
</dbReference>
<keyword evidence="4" id="KW-0233">DNA recombination</keyword>
<dbReference type="CDD" id="cd00800">
    <property type="entry name" value="INT_Lambda_C"/>
    <property type="match status" value="1"/>
</dbReference>
<evidence type="ECO:0000313" key="9">
    <source>
        <dbReference type="Proteomes" id="UP000007058"/>
    </source>
</evidence>
<dbReference type="PROSITE" id="PS51900">
    <property type="entry name" value="CB"/>
    <property type="match status" value="1"/>
</dbReference>
<dbReference type="Proteomes" id="UP000007058">
    <property type="component" value="Chromosome"/>
</dbReference>
<dbReference type="InterPro" id="IPR013762">
    <property type="entry name" value="Integrase-like_cat_sf"/>
</dbReference>
<dbReference type="GO" id="GO:0003677">
    <property type="term" value="F:DNA binding"/>
    <property type="evidence" value="ECO:0007669"/>
    <property type="project" value="UniProtKB-UniRule"/>
</dbReference>